<dbReference type="EMBL" id="JAVXUO010000991">
    <property type="protein sequence ID" value="KAK2987316.1"/>
    <property type="molecule type" value="Genomic_DNA"/>
</dbReference>
<reference evidence="1" key="1">
    <citation type="submission" date="2022-12" db="EMBL/GenBank/DDBJ databases">
        <title>Draft genome assemblies for two species of Escallonia (Escalloniales).</title>
        <authorList>
            <person name="Chanderbali A."/>
            <person name="Dervinis C."/>
            <person name="Anghel I."/>
            <person name="Soltis D."/>
            <person name="Soltis P."/>
            <person name="Zapata F."/>
        </authorList>
    </citation>
    <scope>NUCLEOTIDE SEQUENCE</scope>
    <source>
        <strain evidence="1">UCBG92.1500</strain>
        <tissue evidence="1">Leaf</tissue>
    </source>
</reference>
<comment type="caution">
    <text evidence="1">The sequence shown here is derived from an EMBL/GenBank/DDBJ whole genome shotgun (WGS) entry which is preliminary data.</text>
</comment>
<dbReference type="AlphaFoldDB" id="A0AA88UM94"/>
<evidence type="ECO:0000313" key="2">
    <source>
        <dbReference type="Proteomes" id="UP001187471"/>
    </source>
</evidence>
<evidence type="ECO:0000313" key="1">
    <source>
        <dbReference type="EMBL" id="KAK2987316.1"/>
    </source>
</evidence>
<gene>
    <name evidence="1" type="ORF">RJ640_006404</name>
</gene>
<protein>
    <submittedName>
        <fullName evidence="1">Uncharacterized protein</fullName>
    </submittedName>
</protein>
<accession>A0AA88UM94</accession>
<name>A0AA88UM94_9ASTE</name>
<proteinExistence type="predicted"/>
<dbReference type="Proteomes" id="UP001187471">
    <property type="component" value="Unassembled WGS sequence"/>
</dbReference>
<organism evidence="1 2">
    <name type="scientific">Escallonia rubra</name>
    <dbReference type="NCBI Taxonomy" id="112253"/>
    <lineage>
        <taxon>Eukaryota</taxon>
        <taxon>Viridiplantae</taxon>
        <taxon>Streptophyta</taxon>
        <taxon>Embryophyta</taxon>
        <taxon>Tracheophyta</taxon>
        <taxon>Spermatophyta</taxon>
        <taxon>Magnoliopsida</taxon>
        <taxon>eudicotyledons</taxon>
        <taxon>Gunneridae</taxon>
        <taxon>Pentapetalae</taxon>
        <taxon>asterids</taxon>
        <taxon>campanulids</taxon>
        <taxon>Escalloniales</taxon>
        <taxon>Escalloniaceae</taxon>
        <taxon>Escallonia</taxon>
    </lineage>
</organism>
<keyword evidence="2" id="KW-1185">Reference proteome</keyword>
<sequence length="112" mass="12843">MTSAIKKRKKGLKAKEKKKTMMGFYVLCARAQTGTQKTQLCSVMAVTLWYTPPATAHPSLMVYQMEELCIEYREGRKKGVIVAGFCKSHTDLWDKQQQTGKFKIVARDEHRN</sequence>